<dbReference type="Gene3D" id="1.10.1530.10">
    <property type="match status" value="1"/>
</dbReference>
<evidence type="ECO:0000256" key="2">
    <source>
        <dbReference type="ARBA" id="ARBA00023002"/>
    </source>
</evidence>
<dbReference type="AlphaFoldDB" id="A0A316A8N6"/>
<dbReference type="PANTHER" id="PTHR11091:SF0">
    <property type="entry name" value="MALATE DEHYDROGENASE"/>
    <property type="match status" value="1"/>
</dbReference>
<keyword evidence="4" id="KW-1185">Reference proteome</keyword>
<name>A0A316A8N6_9ACTN</name>
<organism evidence="3 4">
    <name type="scientific">Quadrisphaera granulorum</name>
    <dbReference type="NCBI Taxonomy" id="317664"/>
    <lineage>
        <taxon>Bacteria</taxon>
        <taxon>Bacillati</taxon>
        <taxon>Actinomycetota</taxon>
        <taxon>Actinomycetes</taxon>
        <taxon>Kineosporiales</taxon>
        <taxon>Kineosporiaceae</taxon>
        <taxon>Quadrisphaera</taxon>
    </lineage>
</organism>
<evidence type="ECO:0000313" key="3">
    <source>
        <dbReference type="EMBL" id="PWJ53882.1"/>
    </source>
</evidence>
<dbReference type="InterPro" id="IPR043144">
    <property type="entry name" value="Mal/L-sulf/L-lact_DH-like_ah"/>
</dbReference>
<reference evidence="3 4" key="1">
    <citation type="submission" date="2018-03" db="EMBL/GenBank/DDBJ databases">
        <title>Genomic Encyclopedia of Archaeal and Bacterial Type Strains, Phase II (KMG-II): from individual species to whole genera.</title>
        <authorList>
            <person name="Goeker M."/>
        </authorList>
    </citation>
    <scope>NUCLEOTIDE SEQUENCE [LARGE SCALE GENOMIC DNA]</scope>
    <source>
        <strain evidence="3 4">DSM 44889</strain>
    </source>
</reference>
<evidence type="ECO:0000313" key="4">
    <source>
        <dbReference type="Proteomes" id="UP000245469"/>
    </source>
</evidence>
<dbReference type="GO" id="GO:0016491">
    <property type="term" value="F:oxidoreductase activity"/>
    <property type="evidence" value="ECO:0007669"/>
    <property type="project" value="UniProtKB-KW"/>
</dbReference>
<comment type="similarity">
    <text evidence="1">Belongs to the LDH2/MDH2 oxidoreductase family.</text>
</comment>
<dbReference type="PANTHER" id="PTHR11091">
    <property type="entry name" value="OXIDOREDUCTASE-RELATED"/>
    <property type="match status" value="1"/>
</dbReference>
<comment type="caution">
    <text evidence="3">The sequence shown here is derived from an EMBL/GenBank/DDBJ whole genome shotgun (WGS) entry which is preliminary data.</text>
</comment>
<dbReference type="SUPFAM" id="SSF89733">
    <property type="entry name" value="L-sulfolactate dehydrogenase-like"/>
    <property type="match status" value="1"/>
</dbReference>
<gene>
    <name evidence="3" type="ORF">BXY45_110125</name>
</gene>
<dbReference type="Pfam" id="PF02615">
    <property type="entry name" value="Ldh_2"/>
    <property type="match status" value="1"/>
</dbReference>
<dbReference type="RefSeq" id="WP_170131427.1">
    <property type="nucleotide sequence ID" value="NZ_QGDQ01000010.1"/>
</dbReference>
<protein>
    <submittedName>
        <fullName evidence="3">(2R)-3-sulfolactate dehydrogenase (NADP+)</fullName>
    </submittedName>
</protein>
<evidence type="ECO:0000256" key="1">
    <source>
        <dbReference type="ARBA" id="ARBA00006056"/>
    </source>
</evidence>
<dbReference type="InterPro" id="IPR036111">
    <property type="entry name" value="Mal/L-sulfo/L-lacto_DH-like_sf"/>
</dbReference>
<accession>A0A316A8N6</accession>
<sequence length="324" mass="33347">MVVSTADLVRDCHRVLTAAGASPTVARLITENAIYSEERGHASVGVSHLLDHVHAMREGRLDGSAEPAVTHPLPAIFRADARGGVPHTAFDALLPQVVATAHAQGLVAFAQSGAYTCGSLGWFTHRLAEHGLVAIGTATSPALMAAGPGGGRVFGTNPMAFSFPRVDGTPLTLDQASSAVAWVRVREAAARGEQLPTGWALDPAGEPTTDPSAGLVGALLPFGGYKGANIALMVELLSCMAGGAWSMDAAPFDRGAESPAVGTLLIAIDPTGLDPDYTRRSTQHLERLAASGVRVPAAAHAFGRSHLTLPSALLAALRGRTARA</sequence>
<dbReference type="InterPro" id="IPR043143">
    <property type="entry name" value="Mal/L-sulf/L-lact_DH-like_NADP"/>
</dbReference>
<keyword evidence="2" id="KW-0560">Oxidoreductase</keyword>
<dbReference type="InterPro" id="IPR003767">
    <property type="entry name" value="Malate/L-lactate_DH-like"/>
</dbReference>
<dbReference type="Proteomes" id="UP000245469">
    <property type="component" value="Unassembled WGS sequence"/>
</dbReference>
<proteinExistence type="inferred from homology"/>
<dbReference type="EMBL" id="QGDQ01000010">
    <property type="protein sequence ID" value="PWJ53882.1"/>
    <property type="molecule type" value="Genomic_DNA"/>
</dbReference>
<dbReference type="Gene3D" id="3.30.1370.60">
    <property type="entry name" value="Hypothetical oxidoreductase yiak, domain 2"/>
    <property type="match status" value="1"/>
</dbReference>